<dbReference type="AlphaFoldDB" id="A0A1Y1MYA5"/>
<proteinExistence type="predicted"/>
<feature type="chain" id="PRO_5011907533" evidence="1">
    <location>
        <begin position="27"/>
        <end position="150"/>
    </location>
</feature>
<dbReference type="PANTHER" id="PTHR11257:SF12">
    <property type="entry name" value="EJACULATORY BULB-SPECIFIC PROTEIN 3-RELATED"/>
    <property type="match status" value="1"/>
</dbReference>
<keyword evidence="1" id="KW-0732">Signal</keyword>
<dbReference type="Pfam" id="PF03392">
    <property type="entry name" value="OS-D"/>
    <property type="match status" value="1"/>
</dbReference>
<organism evidence="2">
    <name type="scientific">Photinus pyralis</name>
    <name type="common">Common eastern firefly</name>
    <name type="synonym">Lampyris pyralis</name>
    <dbReference type="NCBI Taxonomy" id="7054"/>
    <lineage>
        <taxon>Eukaryota</taxon>
        <taxon>Metazoa</taxon>
        <taxon>Ecdysozoa</taxon>
        <taxon>Arthropoda</taxon>
        <taxon>Hexapoda</taxon>
        <taxon>Insecta</taxon>
        <taxon>Pterygota</taxon>
        <taxon>Neoptera</taxon>
        <taxon>Endopterygota</taxon>
        <taxon>Coleoptera</taxon>
        <taxon>Polyphaga</taxon>
        <taxon>Elateriformia</taxon>
        <taxon>Elateroidea</taxon>
        <taxon>Lampyridae</taxon>
        <taxon>Lampyrinae</taxon>
        <taxon>Photinus</taxon>
    </lineage>
</organism>
<dbReference type="InterPro" id="IPR036682">
    <property type="entry name" value="OS_D_A10/PebIII_sf"/>
</dbReference>
<protein>
    <submittedName>
        <fullName evidence="2">Uncharacterized protein</fullName>
    </submittedName>
</protein>
<evidence type="ECO:0000256" key="1">
    <source>
        <dbReference type="SAM" id="SignalP"/>
    </source>
</evidence>
<feature type="signal peptide" evidence="1">
    <location>
        <begin position="1"/>
        <end position="26"/>
    </location>
</feature>
<evidence type="ECO:0000313" key="2">
    <source>
        <dbReference type="EMBL" id="JAV89375.1"/>
    </source>
</evidence>
<accession>A0A1Y1MYA5</accession>
<dbReference type="EMBL" id="GEZM01020137">
    <property type="protein sequence ID" value="JAV89375.1"/>
    <property type="molecule type" value="Transcribed_RNA"/>
</dbReference>
<name>A0A1Y1MYA5_PHOPY</name>
<dbReference type="EMBL" id="GEZM01020138">
    <property type="protein sequence ID" value="JAV89374.1"/>
    <property type="molecule type" value="Transcribed_RNA"/>
</dbReference>
<dbReference type="InterPro" id="IPR005055">
    <property type="entry name" value="A10/PebIII"/>
</dbReference>
<dbReference type="Gene3D" id="1.10.2080.10">
    <property type="entry name" value="Insect odorant-binding protein A10/Ejaculatory bulb-specific protein 3"/>
    <property type="match status" value="1"/>
</dbReference>
<dbReference type="PANTHER" id="PTHR11257">
    <property type="entry name" value="CHEMOSENSORY PROTEIN-RELATED"/>
    <property type="match status" value="1"/>
</dbReference>
<dbReference type="SUPFAM" id="SSF100910">
    <property type="entry name" value="Chemosensory protein Csp2"/>
    <property type="match status" value="1"/>
</dbReference>
<sequence length="150" mass="17371">MKVNLPVVCALATFVLITDRLRVAAANEFLARSKRGDEERYPTTYDDFDVDRVLASERLMKSYIKCLQNKGACTKEGRLLKDYLPDALLTDCIKCSDIQKRQAGKVLTHILQFYRDDFNELLEIYDPKGIFRDKYGYEKDDDEGDDAKRK</sequence>
<reference evidence="2" key="1">
    <citation type="journal article" date="2016" name="Sci. Rep.">
        <title>Molecular characterization of firefly nuptial gifts: a multi-omics approach sheds light on postcopulatory sexual selection.</title>
        <authorList>
            <person name="Al-Wathiqui N."/>
            <person name="Fallon T.R."/>
            <person name="South A."/>
            <person name="Weng J.K."/>
            <person name="Lewis S.M."/>
        </authorList>
    </citation>
    <scope>NUCLEOTIDE SEQUENCE</scope>
</reference>